<dbReference type="InterPro" id="IPR008266">
    <property type="entry name" value="Tyr_kinase_AS"/>
</dbReference>
<evidence type="ECO:0000313" key="4">
    <source>
        <dbReference type="Proteomes" id="UP000023152"/>
    </source>
</evidence>
<dbReference type="EMBL" id="ASPP01006523">
    <property type="protein sequence ID" value="ETO28696.1"/>
    <property type="molecule type" value="Genomic_DNA"/>
</dbReference>
<proteinExistence type="predicted"/>
<dbReference type="SUPFAM" id="SSF56112">
    <property type="entry name" value="Protein kinase-like (PK-like)"/>
    <property type="match status" value="1"/>
</dbReference>
<dbReference type="InterPro" id="IPR011009">
    <property type="entry name" value="Kinase-like_dom_sf"/>
</dbReference>
<sequence>MGWSGEENSYMRVVRKLFAELAHTVSTLHKRGYLHLDIALQNVLIATQDKDTAEIGLAFQGSDIARNGSLDFAYSQMDRRDEISKIENIDNSLQQQLTIKLCDFGRTERFPLARKVSPSSNSTLDTTDSMFDFRYHRMMGRKQYMSPESYRCYLLREDQSVAFAKHCDDVTSQESKLKKKSRKKDCDGNVVSNSLSARAVFTPPVISSNHSTKDQVIVTGSATPNNLSGSTSNALFRNGGVVAANSGLAAALSIEEKKLLFEDLQPLFKRWNRKAQKEEHKKEKLKQKEKEKEKEKGVTPNSENNKNEEKNKEEKQTTAHEETMSVASSTPSVKENITVPISPTSCNNVDSVTYQFYDAQAAE</sequence>
<protein>
    <recommendedName>
        <fullName evidence="2">Protein kinase domain-containing protein</fullName>
    </recommendedName>
</protein>
<feature type="region of interest" description="Disordered" evidence="1">
    <location>
        <begin position="274"/>
        <end position="350"/>
    </location>
</feature>
<dbReference type="InterPro" id="IPR000719">
    <property type="entry name" value="Prot_kinase_dom"/>
</dbReference>
<reference evidence="3 4" key="1">
    <citation type="journal article" date="2013" name="Curr. Biol.">
        <title>The Genome of the Foraminiferan Reticulomyxa filosa.</title>
        <authorList>
            <person name="Glockner G."/>
            <person name="Hulsmann N."/>
            <person name="Schleicher M."/>
            <person name="Noegel A.A."/>
            <person name="Eichinger L."/>
            <person name="Gallinger C."/>
            <person name="Pawlowski J."/>
            <person name="Sierra R."/>
            <person name="Euteneuer U."/>
            <person name="Pillet L."/>
            <person name="Moustafa A."/>
            <person name="Platzer M."/>
            <person name="Groth M."/>
            <person name="Szafranski K."/>
            <person name="Schliwa M."/>
        </authorList>
    </citation>
    <scope>NUCLEOTIDE SEQUENCE [LARGE SCALE GENOMIC DNA]</scope>
</reference>
<accession>X6NRP4</accession>
<dbReference type="GO" id="GO:0004672">
    <property type="term" value="F:protein kinase activity"/>
    <property type="evidence" value="ECO:0007669"/>
    <property type="project" value="InterPro"/>
</dbReference>
<dbReference type="OrthoDB" id="6071813at2759"/>
<keyword evidence="4" id="KW-1185">Reference proteome</keyword>
<dbReference type="PROSITE" id="PS00109">
    <property type="entry name" value="PROTEIN_KINASE_TYR"/>
    <property type="match status" value="1"/>
</dbReference>
<dbReference type="Proteomes" id="UP000023152">
    <property type="component" value="Unassembled WGS sequence"/>
</dbReference>
<feature type="compositionally biased region" description="Basic and acidic residues" evidence="1">
    <location>
        <begin position="305"/>
        <end position="323"/>
    </location>
</feature>
<dbReference type="AlphaFoldDB" id="X6NRP4"/>
<dbReference type="GO" id="GO:0005524">
    <property type="term" value="F:ATP binding"/>
    <property type="evidence" value="ECO:0007669"/>
    <property type="project" value="InterPro"/>
</dbReference>
<evidence type="ECO:0000259" key="2">
    <source>
        <dbReference type="PROSITE" id="PS50011"/>
    </source>
</evidence>
<gene>
    <name evidence="3" type="ORF">RFI_08429</name>
</gene>
<organism evidence="3 4">
    <name type="scientific">Reticulomyxa filosa</name>
    <dbReference type="NCBI Taxonomy" id="46433"/>
    <lineage>
        <taxon>Eukaryota</taxon>
        <taxon>Sar</taxon>
        <taxon>Rhizaria</taxon>
        <taxon>Retaria</taxon>
        <taxon>Foraminifera</taxon>
        <taxon>Monothalamids</taxon>
        <taxon>Reticulomyxidae</taxon>
        <taxon>Reticulomyxa</taxon>
    </lineage>
</organism>
<feature type="compositionally biased region" description="Basic and acidic residues" evidence="1">
    <location>
        <begin position="275"/>
        <end position="297"/>
    </location>
</feature>
<dbReference type="Gene3D" id="1.10.510.10">
    <property type="entry name" value="Transferase(Phosphotransferase) domain 1"/>
    <property type="match status" value="1"/>
</dbReference>
<evidence type="ECO:0000313" key="3">
    <source>
        <dbReference type="EMBL" id="ETO28696.1"/>
    </source>
</evidence>
<comment type="caution">
    <text evidence="3">The sequence shown here is derived from an EMBL/GenBank/DDBJ whole genome shotgun (WGS) entry which is preliminary data.</text>
</comment>
<feature type="domain" description="Protein kinase" evidence="2">
    <location>
        <begin position="1"/>
        <end position="285"/>
    </location>
</feature>
<name>X6NRP4_RETFI</name>
<feature type="non-terminal residue" evidence="3">
    <location>
        <position position="363"/>
    </location>
</feature>
<feature type="compositionally biased region" description="Polar residues" evidence="1">
    <location>
        <begin position="325"/>
        <end position="350"/>
    </location>
</feature>
<dbReference type="PROSITE" id="PS50011">
    <property type="entry name" value="PROTEIN_KINASE_DOM"/>
    <property type="match status" value="1"/>
</dbReference>
<evidence type="ECO:0000256" key="1">
    <source>
        <dbReference type="SAM" id="MobiDB-lite"/>
    </source>
</evidence>